<feature type="signal peptide" evidence="1">
    <location>
        <begin position="1"/>
        <end position="22"/>
    </location>
</feature>
<sequence>MGKNEMKIIGMTIMVMLIFVQADYCYASMKTQPDKLTCPAQCGIDCLVANIGYPICFAICVAKCRKTATIDKYDCITGCGVNKSITVNIDAHGFVSYVEDSCLQKCQNKS</sequence>
<proteinExistence type="predicted"/>
<keyword evidence="1" id="KW-0732">Signal</keyword>
<evidence type="ECO:0000313" key="2">
    <source>
        <dbReference type="EMBL" id="RZB80471.1"/>
    </source>
</evidence>
<evidence type="ECO:0000313" key="3">
    <source>
        <dbReference type="Proteomes" id="UP000289340"/>
    </source>
</evidence>
<evidence type="ECO:0000256" key="1">
    <source>
        <dbReference type="SAM" id="SignalP"/>
    </source>
</evidence>
<protein>
    <recommendedName>
        <fullName evidence="4">Thionin-like protein 2</fullName>
    </recommendedName>
</protein>
<comment type="caution">
    <text evidence="2">The sequence shown here is derived from an EMBL/GenBank/DDBJ whole genome shotgun (WGS) entry which is preliminary data.</text>
</comment>
<name>A0A445I2V6_GLYSO</name>
<dbReference type="EMBL" id="QZWG01000011">
    <property type="protein sequence ID" value="RZB80471.1"/>
    <property type="molecule type" value="Genomic_DNA"/>
</dbReference>
<accession>A0A445I2V6</accession>
<reference evidence="2 3" key="1">
    <citation type="submission" date="2018-09" db="EMBL/GenBank/DDBJ databases">
        <title>A high-quality reference genome of wild soybean provides a powerful tool to mine soybean genomes.</title>
        <authorList>
            <person name="Xie M."/>
            <person name="Chung C.Y.L."/>
            <person name="Li M.-W."/>
            <person name="Wong F.-L."/>
            <person name="Chan T.-F."/>
            <person name="Lam H.-M."/>
        </authorList>
    </citation>
    <scope>NUCLEOTIDE SEQUENCE [LARGE SCALE GENOMIC DNA]</scope>
    <source>
        <strain evidence="3">cv. W05</strain>
        <tissue evidence="2">Hypocotyl of etiolated seedlings</tissue>
    </source>
</reference>
<dbReference type="Proteomes" id="UP000289340">
    <property type="component" value="Chromosome 11"/>
</dbReference>
<evidence type="ECO:0008006" key="4">
    <source>
        <dbReference type="Google" id="ProtNLM"/>
    </source>
</evidence>
<organism evidence="2 3">
    <name type="scientific">Glycine soja</name>
    <name type="common">Wild soybean</name>
    <dbReference type="NCBI Taxonomy" id="3848"/>
    <lineage>
        <taxon>Eukaryota</taxon>
        <taxon>Viridiplantae</taxon>
        <taxon>Streptophyta</taxon>
        <taxon>Embryophyta</taxon>
        <taxon>Tracheophyta</taxon>
        <taxon>Spermatophyta</taxon>
        <taxon>Magnoliopsida</taxon>
        <taxon>eudicotyledons</taxon>
        <taxon>Gunneridae</taxon>
        <taxon>Pentapetalae</taxon>
        <taxon>rosids</taxon>
        <taxon>fabids</taxon>
        <taxon>Fabales</taxon>
        <taxon>Fabaceae</taxon>
        <taxon>Papilionoideae</taxon>
        <taxon>50 kb inversion clade</taxon>
        <taxon>NPAAA clade</taxon>
        <taxon>indigoferoid/millettioid clade</taxon>
        <taxon>Phaseoleae</taxon>
        <taxon>Glycine</taxon>
        <taxon>Glycine subgen. Soja</taxon>
    </lineage>
</organism>
<dbReference type="AlphaFoldDB" id="A0A445I2V6"/>
<keyword evidence="3" id="KW-1185">Reference proteome</keyword>
<gene>
    <name evidence="2" type="ORF">D0Y65_030260</name>
</gene>
<feature type="chain" id="PRO_5019398917" description="Thionin-like protein 2" evidence="1">
    <location>
        <begin position="23"/>
        <end position="110"/>
    </location>
</feature>